<dbReference type="Proteomes" id="UP001309705">
    <property type="component" value="Unassembled WGS sequence"/>
</dbReference>
<evidence type="ECO:0000256" key="3">
    <source>
        <dbReference type="ARBA" id="ARBA00023163"/>
    </source>
</evidence>
<comment type="caution">
    <text evidence="5">The sequence shown here is derived from an EMBL/GenBank/DDBJ whole genome shotgun (WGS) entry which is preliminary data.</text>
</comment>
<evidence type="ECO:0000256" key="2">
    <source>
        <dbReference type="ARBA" id="ARBA00023125"/>
    </source>
</evidence>
<organism evidence="5 6">
    <name type="scientific">Brenneria populi</name>
    <dbReference type="NCBI Taxonomy" id="1505588"/>
    <lineage>
        <taxon>Bacteria</taxon>
        <taxon>Pseudomonadati</taxon>
        <taxon>Pseudomonadota</taxon>
        <taxon>Gammaproteobacteria</taxon>
        <taxon>Enterobacterales</taxon>
        <taxon>Pectobacteriaceae</taxon>
        <taxon>Brenneria</taxon>
    </lineage>
</organism>
<name>A0ABU6JRW5_9GAMM</name>
<dbReference type="InterPro" id="IPR018062">
    <property type="entry name" value="HTH_AraC-typ_CS"/>
</dbReference>
<evidence type="ECO:0000256" key="1">
    <source>
        <dbReference type="ARBA" id="ARBA00023015"/>
    </source>
</evidence>
<dbReference type="InterPro" id="IPR018060">
    <property type="entry name" value="HTH_AraC"/>
</dbReference>
<dbReference type="RefSeq" id="WP_327618466.1">
    <property type="nucleotide sequence ID" value="NZ_JAYWTM010000011.1"/>
</dbReference>
<reference evidence="5 6" key="1">
    <citation type="journal article" date="2017" name="Int. J. Syst. Evol. Microbiol.">
        <title>Brenneria populi subsp. brevivirga subsp. nov. isolated from symptomatic bark of Populus x euramericana canker, and description of Brenneria populi subsp. populi subsp. nov.</title>
        <authorList>
            <person name="Zheng M.H."/>
            <person name="Piao C.G."/>
            <person name="Xue H."/>
            <person name="Guo M.W."/>
            <person name="Li Y."/>
        </authorList>
    </citation>
    <scope>NUCLEOTIDE SEQUENCE [LARGE SCALE GENOMIC DNA]</scope>
    <source>
        <strain evidence="5 6">D9-5</strain>
    </source>
</reference>
<keyword evidence="2" id="KW-0238">DNA-binding</keyword>
<evidence type="ECO:0000313" key="6">
    <source>
        <dbReference type="Proteomes" id="UP001309705"/>
    </source>
</evidence>
<accession>A0ABU6JRW5</accession>
<dbReference type="InterPro" id="IPR020449">
    <property type="entry name" value="Tscrpt_reg_AraC-type_HTH"/>
</dbReference>
<dbReference type="PANTHER" id="PTHR47893">
    <property type="entry name" value="REGULATORY PROTEIN PCHR"/>
    <property type="match status" value="1"/>
</dbReference>
<dbReference type="Pfam" id="PF12833">
    <property type="entry name" value="HTH_18"/>
    <property type="match status" value="1"/>
</dbReference>
<gene>
    <name evidence="5" type="ORF">VSX58_13020</name>
</gene>
<dbReference type="InterPro" id="IPR053142">
    <property type="entry name" value="PchR_regulatory_protein"/>
</dbReference>
<evidence type="ECO:0000259" key="4">
    <source>
        <dbReference type="PROSITE" id="PS01124"/>
    </source>
</evidence>
<dbReference type="Gene3D" id="1.10.10.60">
    <property type="entry name" value="Homeodomain-like"/>
    <property type="match status" value="2"/>
</dbReference>
<sequence length="295" mass="32684">MMKSAEFFTDPGFPCPPGMSVKTLAIRPGMELSLATSCGAQTLSAATESAGDAARVHFNCQLSGQTRVACRERRLELARGRALTTFLPDERFQLRCSADWSNIELRVCPPLLRELAGDDYGAVCASHQRKDGLLCHASGQRSIDAAERIGRLMTSDSPSVLLVHAAALEFLAWNLMAVRAVSPRDETIGSREQKQLWQARELLLNNLSKPPTIEQLARATGLNPLKIKRGFKQLFGVGAYALFQRKRMERARELLRRHSVTETAAMLGYSNPSHFSAAFRKQFGVLPKEARRLCL</sequence>
<dbReference type="SMART" id="SM00342">
    <property type="entry name" value="HTH_ARAC"/>
    <property type="match status" value="1"/>
</dbReference>
<proteinExistence type="predicted"/>
<keyword evidence="6" id="KW-1185">Reference proteome</keyword>
<protein>
    <submittedName>
        <fullName evidence="5">AraC family transcriptional regulator</fullName>
    </submittedName>
</protein>
<feature type="domain" description="HTH araC/xylS-type" evidence="4">
    <location>
        <begin position="197"/>
        <end position="293"/>
    </location>
</feature>
<dbReference type="SUPFAM" id="SSF46689">
    <property type="entry name" value="Homeodomain-like"/>
    <property type="match status" value="2"/>
</dbReference>
<dbReference type="PROSITE" id="PS00041">
    <property type="entry name" value="HTH_ARAC_FAMILY_1"/>
    <property type="match status" value="1"/>
</dbReference>
<evidence type="ECO:0000313" key="5">
    <source>
        <dbReference type="EMBL" id="MEC5343515.1"/>
    </source>
</evidence>
<dbReference type="PRINTS" id="PR00032">
    <property type="entry name" value="HTHARAC"/>
</dbReference>
<dbReference type="PANTHER" id="PTHR47893:SF1">
    <property type="entry name" value="REGULATORY PROTEIN PCHR"/>
    <property type="match status" value="1"/>
</dbReference>
<keyword evidence="3" id="KW-0804">Transcription</keyword>
<keyword evidence="1" id="KW-0805">Transcription regulation</keyword>
<dbReference type="EMBL" id="JAYWTM010000011">
    <property type="protein sequence ID" value="MEC5343515.1"/>
    <property type="molecule type" value="Genomic_DNA"/>
</dbReference>
<dbReference type="PROSITE" id="PS01124">
    <property type="entry name" value="HTH_ARAC_FAMILY_2"/>
    <property type="match status" value="1"/>
</dbReference>
<dbReference type="InterPro" id="IPR009057">
    <property type="entry name" value="Homeodomain-like_sf"/>
</dbReference>